<dbReference type="Proteomes" id="UP000278756">
    <property type="component" value="Chromosome 2"/>
</dbReference>
<feature type="transmembrane region" description="Helical" evidence="6">
    <location>
        <begin position="202"/>
        <end position="220"/>
    </location>
</feature>
<keyword evidence="6" id="KW-1003">Cell membrane</keyword>
<reference evidence="8" key="1">
    <citation type="journal article" date="2017" name="Biotechnol. Biofuels">
        <title>Evaluation of environmental bacterial communities as a factor affecting the growth of duckweed Lemna minor.</title>
        <authorList>
            <person name="Ishizawa H."/>
            <person name="Kuroda M."/>
            <person name="Morikawa M."/>
            <person name="Ike M."/>
        </authorList>
    </citation>
    <scope>NUCLEOTIDE SEQUENCE [LARGE SCALE GENOMIC DNA]</scope>
    <source>
        <strain evidence="8">M6</strain>
    </source>
</reference>
<accession>A0A3G9G9M8</accession>
<reference evidence="8" key="2">
    <citation type="journal article" date="2017" name="Plant Physiol. Biochem.">
        <title>Differential oxidative and antioxidative response of duckweed Lemna minor toward plant growth promoting/inhibiting bacteria.</title>
        <authorList>
            <person name="Ishizawa H."/>
            <person name="Kuroda M."/>
            <person name="Morikawa M."/>
            <person name="Ike M."/>
        </authorList>
    </citation>
    <scope>NUCLEOTIDE SEQUENCE [LARGE SCALE GENOMIC DNA]</scope>
    <source>
        <strain evidence="8">M6</strain>
    </source>
</reference>
<evidence type="ECO:0000313" key="8">
    <source>
        <dbReference type="Proteomes" id="UP000278756"/>
    </source>
</evidence>
<proteinExistence type="inferred from homology"/>
<dbReference type="RefSeq" id="WP_126423622.1">
    <property type="nucleotide sequence ID" value="NZ_AP018828.1"/>
</dbReference>
<comment type="similarity">
    <text evidence="2 6">Belongs to the SURF1 family.</text>
</comment>
<name>A0A3G9G9M8_9CAUL</name>
<dbReference type="InterPro" id="IPR045214">
    <property type="entry name" value="Surf1/Surf4"/>
</dbReference>
<dbReference type="InterPro" id="IPR002994">
    <property type="entry name" value="Surf1/Shy1"/>
</dbReference>
<dbReference type="CDD" id="cd06662">
    <property type="entry name" value="SURF1"/>
    <property type="match status" value="1"/>
</dbReference>
<evidence type="ECO:0000256" key="6">
    <source>
        <dbReference type="RuleBase" id="RU363076"/>
    </source>
</evidence>
<evidence type="ECO:0000256" key="5">
    <source>
        <dbReference type="ARBA" id="ARBA00023136"/>
    </source>
</evidence>
<evidence type="ECO:0000256" key="3">
    <source>
        <dbReference type="ARBA" id="ARBA00022692"/>
    </source>
</evidence>
<dbReference type="Pfam" id="PF02104">
    <property type="entry name" value="SURF1"/>
    <property type="match status" value="1"/>
</dbReference>
<evidence type="ECO:0000313" key="7">
    <source>
        <dbReference type="EMBL" id="BBF81993.1"/>
    </source>
</evidence>
<comment type="subcellular location">
    <subcellularLocation>
        <location evidence="6">Cell membrane</location>
        <topology evidence="6">Multi-pass membrane protein</topology>
    </subcellularLocation>
    <subcellularLocation>
        <location evidence="1">Membrane</location>
    </subcellularLocation>
</comment>
<dbReference type="PANTHER" id="PTHR23427">
    <property type="entry name" value="SURFEIT LOCUS PROTEIN"/>
    <property type="match status" value="1"/>
</dbReference>
<protein>
    <recommendedName>
        <fullName evidence="6">SURF1-like protein</fullName>
    </recommendedName>
</protein>
<dbReference type="OrthoDB" id="6079986at2"/>
<gene>
    <name evidence="7" type="ORF">EM6_2612</name>
</gene>
<keyword evidence="4 6" id="KW-1133">Transmembrane helix</keyword>
<dbReference type="PANTHER" id="PTHR23427:SF2">
    <property type="entry name" value="SURFEIT LOCUS PROTEIN 1"/>
    <property type="match status" value="1"/>
</dbReference>
<dbReference type="AlphaFoldDB" id="A0A3G9G9M8"/>
<keyword evidence="5 6" id="KW-0472">Membrane</keyword>
<evidence type="ECO:0000256" key="1">
    <source>
        <dbReference type="ARBA" id="ARBA00004370"/>
    </source>
</evidence>
<evidence type="ECO:0000256" key="4">
    <source>
        <dbReference type="ARBA" id="ARBA00022989"/>
    </source>
</evidence>
<sequence>MKRLPVGLTLAVGVALLILLGLGTWQMQRLHWKEQLLADLARTRAIAPVALDSLLSQPGDHVWRQVTLDCRSDPRDFVYMHGVSDGVAGFHVLTVCATGQEGGQGVILADLGFTAQQPLTGAVALTALTGRLRRFETPNAFVPPNDPKADDWYTRSVPDLSKRWNVTLRSDYFVAATQPVAPGLTPVDAAANLSNRHLEYALTWYGLAAALIGVYIALLYSRPRAISQRK</sequence>
<organism evidence="7 8">
    <name type="scientific">Asticcacaulis excentricus</name>
    <dbReference type="NCBI Taxonomy" id="78587"/>
    <lineage>
        <taxon>Bacteria</taxon>
        <taxon>Pseudomonadati</taxon>
        <taxon>Pseudomonadota</taxon>
        <taxon>Alphaproteobacteria</taxon>
        <taxon>Caulobacterales</taxon>
        <taxon>Caulobacteraceae</taxon>
        <taxon>Asticcacaulis</taxon>
    </lineage>
</organism>
<dbReference type="GO" id="GO:0005886">
    <property type="term" value="C:plasma membrane"/>
    <property type="evidence" value="ECO:0007669"/>
    <property type="project" value="UniProtKB-SubCell"/>
</dbReference>
<keyword evidence="3 6" id="KW-0812">Transmembrane</keyword>
<evidence type="ECO:0000256" key="2">
    <source>
        <dbReference type="ARBA" id="ARBA00007165"/>
    </source>
</evidence>
<comment type="caution">
    <text evidence="6">Lacks conserved residue(s) required for the propagation of feature annotation.</text>
</comment>
<dbReference type="PROSITE" id="PS50895">
    <property type="entry name" value="SURF1"/>
    <property type="match status" value="1"/>
</dbReference>
<dbReference type="EMBL" id="AP018828">
    <property type="protein sequence ID" value="BBF81993.1"/>
    <property type="molecule type" value="Genomic_DNA"/>
</dbReference>